<keyword evidence="1" id="KW-0446">Lipid-binding</keyword>
<dbReference type="InterPro" id="IPR036117">
    <property type="entry name" value="DhaL_dom_sf"/>
</dbReference>
<dbReference type="PANTHER" id="PTHR33434">
    <property type="entry name" value="DEGV DOMAIN-CONTAINING PROTEIN DR_1986-RELATED"/>
    <property type="match status" value="1"/>
</dbReference>
<dbReference type="GO" id="GO:0008289">
    <property type="term" value="F:lipid binding"/>
    <property type="evidence" value="ECO:0007669"/>
    <property type="project" value="UniProtKB-KW"/>
</dbReference>
<dbReference type="PROSITE" id="PS51482">
    <property type="entry name" value="DEGV"/>
    <property type="match status" value="1"/>
</dbReference>
<dbReference type="InterPro" id="IPR050270">
    <property type="entry name" value="DegV_domain_contain"/>
</dbReference>
<protein>
    <submittedName>
        <fullName evidence="3">DAK2 domain-containing protein</fullName>
    </submittedName>
</protein>
<dbReference type="PANTHER" id="PTHR33434:SF2">
    <property type="entry name" value="FATTY ACID-BINDING PROTEIN TM_1468"/>
    <property type="match status" value="1"/>
</dbReference>
<proteinExistence type="predicted"/>
<dbReference type="SUPFAM" id="SSF101473">
    <property type="entry name" value="DhaL-like"/>
    <property type="match status" value="1"/>
</dbReference>
<gene>
    <name evidence="3" type="ORF">ENP94_01710</name>
</gene>
<accession>A0A7C1T0L5</accession>
<sequence>MAGEKETVDFAMNRKVRIAVDQTVNLDTSSFNQLQIINLPIHITNLSDEMEDALKHKDFVSFYRLLEGYNKNPPPATKAGSPFEIKEILERAVISENCDIICFVVGRHLSAIYDNTLYAAQELMRIYSNRIAVIGEQAFLSLEILAERTAELVRMGKEFDKVLNFIEEHRHRIFVLGTVLDIRRLRRTGRVPIPNLFTGALQSCFKLFGVLPFFILESDRPRLQNLVARRNLTRFILRAIEGRVGFKEPLIIKISYTGGDVPADALYIKSILTKQSNFKIAKPIEVNPASPVIGIHTGPALVAVGVMGLGYDTITTEVLLKVFLEAQIELSILRTVVNAINVFPVQDGDTGTNLLSPLIGVTSNIDPNLPLSEALNQIVLRIAHRGGGYSGGALAAFFLGFNSCVHEQETSSELHLDTFVAALEKGVDQCYRYFGEDAKEGTILSVMRACSLAAKQAFEEHPTFRNVLIRAYLAATDELLNPRLQEVEILRKQKLVDAGGFGFTLFLWAALRTLGLHREQQIYDRYQYVLRKVRSQAYYGQRLIYRRQPEALRGYCVEGCVNGQVVEELRAEFLKLDNRLPNPKMTFNVIDNTTHFHIHVSEGLEEQVLRIASRYGYVIPPRSPTRLAKRRREIFRFRLVNLFSNINRITSTLAHFFGNWLLHILFFPIIWERHQQRLKKLLRELAYAQLISMAMDFLVQSESWQTSVVDADLSVVFLNGKHKGNSPLTLEQVFPWDVARELRSRLIQMSEQRRSLIQFEYHGYRFEAVLLASSERVGYLLRYYQERV</sequence>
<dbReference type="InterPro" id="IPR004007">
    <property type="entry name" value="DhaL_dom"/>
</dbReference>
<dbReference type="Gene3D" id="1.25.40.340">
    <property type="match status" value="1"/>
</dbReference>
<dbReference type="Gene3D" id="3.30.1180.10">
    <property type="match status" value="1"/>
</dbReference>
<organism evidence="3">
    <name type="scientific">candidate division WOR-3 bacterium</name>
    <dbReference type="NCBI Taxonomy" id="2052148"/>
    <lineage>
        <taxon>Bacteria</taxon>
        <taxon>Bacteria division WOR-3</taxon>
    </lineage>
</organism>
<dbReference type="Pfam" id="PF02734">
    <property type="entry name" value="Dak2"/>
    <property type="match status" value="1"/>
</dbReference>
<evidence type="ECO:0000256" key="1">
    <source>
        <dbReference type="ARBA" id="ARBA00023121"/>
    </source>
</evidence>
<evidence type="ECO:0000259" key="2">
    <source>
        <dbReference type="PROSITE" id="PS51480"/>
    </source>
</evidence>
<evidence type="ECO:0000313" key="3">
    <source>
        <dbReference type="EMBL" id="HEA86711.1"/>
    </source>
</evidence>
<name>A0A7C1T0L5_UNCW3</name>
<comment type="caution">
    <text evidence="3">The sequence shown here is derived from an EMBL/GenBank/DDBJ whole genome shotgun (WGS) entry which is preliminary data.</text>
</comment>
<dbReference type="EMBL" id="DSLG01000002">
    <property type="protein sequence ID" value="HEA86711.1"/>
    <property type="molecule type" value="Genomic_DNA"/>
</dbReference>
<dbReference type="Pfam" id="PF02645">
    <property type="entry name" value="DegV"/>
    <property type="match status" value="1"/>
</dbReference>
<dbReference type="SMART" id="SM01120">
    <property type="entry name" value="Dak2"/>
    <property type="match status" value="1"/>
</dbReference>
<reference evidence="3" key="1">
    <citation type="journal article" date="2020" name="mSystems">
        <title>Genome- and Community-Level Interaction Insights into Carbon Utilization and Element Cycling Functions of Hydrothermarchaeota in Hydrothermal Sediment.</title>
        <authorList>
            <person name="Zhou Z."/>
            <person name="Liu Y."/>
            <person name="Xu W."/>
            <person name="Pan J."/>
            <person name="Luo Z.H."/>
            <person name="Li M."/>
        </authorList>
    </citation>
    <scope>NUCLEOTIDE SEQUENCE [LARGE SCALE GENOMIC DNA]</scope>
    <source>
        <strain evidence="3">SpSt-265</strain>
    </source>
</reference>
<dbReference type="Gene3D" id="3.40.50.10170">
    <property type="match status" value="1"/>
</dbReference>
<dbReference type="InterPro" id="IPR003797">
    <property type="entry name" value="DegV"/>
</dbReference>
<dbReference type="InterPro" id="IPR043168">
    <property type="entry name" value="DegV_C"/>
</dbReference>
<dbReference type="PROSITE" id="PS51480">
    <property type="entry name" value="DHAL"/>
    <property type="match status" value="1"/>
</dbReference>
<dbReference type="GO" id="GO:0004371">
    <property type="term" value="F:glycerone kinase activity"/>
    <property type="evidence" value="ECO:0007669"/>
    <property type="project" value="InterPro"/>
</dbReference>
<dbReference type="GO" id="GO:0006071">
    <property type="term" value="P:glycerol metabolic process"/>
    <property type="evidence" value="ECO:0007669"/>
    <property type="project" value="InterPro"/>
</dbReference>
<dbReference type="AlphaFoldDB" id="A0A7C1T0L5"/>
<feature type="domain" description="DhaL" evidence="2">
    <location>
        <begin position="317"/>
        <end position="512"/>
    </location>
</feature>
<dbReference type="SUPFAM" id="SSF82549">
    <property type="entry name" value="DAK1/DegV-like"/>
    <property type="match status" value="1"/>
</dbReference>